<dbReference type="InterPro" id="IPR013815">
    <property type="entry name" value="ATP_grasp_subdomain_1"/>
</dbReference>
<accession>A0ABX2ZTF1</accession>
<dbReference type="EMBL" id="MDKC01000014">
    <property type="protein sequence ID" value="ODG91739.1"/>
    <property type="molecule type" value="Genomic_DNA"/>
</dbReference>
<evidence type="ECO:0000313" key="1">
    <source>
        <dbReference type="EMBL" id="ODG91739.1"/>
    </source>
</evidence>
<dbReference type="Gene3D" id="3.30.1490.20">
    <property type="entry name" value="ATP-grasp fold, A domain"/>
    <property type="match status" value="1"/>
</dbReference>
<reference evidence="1 2" key="1">
    <citation type="submission" date="2016-07" db="EMBL/GenBank/DDBJ databases">
        <authorList>
            <person name="Townsley L."/>
            <person name="Shank E.A."/>
        </authorList>
    </citation>
    <scope>NUCLEOTIDE SEQUENCE [LARGE SCALE GENOMIC DNA]</scope>
    <source>
        <strain evidence="1 2">CH01</strain>
    </source>
</reference>
<dbReference type="Proteomes" id="UP000094580">
    <property type="component" value="Unassembled WGS sequence"/>
</dbReference>
<dbReference type="InterPro" id="IPR026838">
    <property type="entry name" value="YheC/D"/>
</dbReference>
<keyword evidence="2" id="KW-1185">Reference proteome</keyword>
<name>A0ABX2ZTF1_9BACI</name>
<comment type="caution">
    <text evidence="1">The sequence shown here is derived from an EMBL/GenBank/DDBJ whole genome shotgun (WGS) entry which is preliminary data.</text>
</comment>
<dbReference type="SUPFAM" id="SSF56059">
    <property type="entry name" value="Glutathione synthetase ATP-binding domain-like"/>
    <property type="match status" value="1"/>
</dbReference>
<proteinExistence type="predicted"/>
<dbReference type="RefSeq" id="WP_069033855.1">
    <property type="nucleotide sequence ID" value="NZ_MDKC01000014.1"/>
</dbReference>
<organism evidence="1 2">
    <name type="scientific">Gottfriedia luciferensis</name>
    <dbReference type="NCBI Taxonomy" id="178774"/>
    <lineage>
        <taxon>Bacteria</taxon>
        <taxon>Bacillati</taxon>
        <taxon>Bacillota</taxon>
        <taxon>Bacilli</taxon>
        <taxon>Bacillales</taxon>
        <taxon>Bacillaceae</taxon>
        <taxon>Gottfriedia</taxon>
    </lineage>
</organism>
<gene>
    <name evidence="1" type="ORF">BED47_21665</name>
</gene>
<sequence>MQCFPKNQEPQSFVVVTDSINEESLNPLGSITTLCEELSELCGDSEIDFYVTTFKKLLTNELKGYKRSENGWTLMNVPAPSIIHNRIHSRRLERTKEFKLLNSSLTSQQIPFFNARFLNKLEVFKALIDSAYIKPYVPYTEECCSVVQLENFIQKYETVFIKPVHGSQGRNIFKVTKDKDLYRLKNSQNSEVEVEYKSISQLFNPIKQQLSKRTFIIQEGLPLISKDDRLVDFRFLCHKNKFNKWEVTSTVARIGHPTQFVSNLARGGDLQKIDEFLSHYLPKKERIHFKKLMIELAIECCICIDSSFDGLFAEFGVDLAIDNQFNPWVIEINSKPSKDLHVSDPIQKIRPSTKAIFSLVQSYL</sequence>
<evidence type="ECO:0000313" key="2">
    <source>
        <dbReference type="Proteomes" id="UP000094580"/>
    </source>
</evidence>
<dbReference type="Pfam" id="PF14398">
    <property type="entry name" value="ATPgrasp_YheCD"/>
    <property type="match status" value="1"/>
</dbReference>
<dbReference type="Gene3D" id="3.30.470.20">
    <property type="entry name" value="ATP-grasp fold, B domain"/>
    <property type="match status" value="1"/>
</dbReference>
<evidence type="ECO:0008006" key="3">
    <source>
        <dbReference type="Google" id="ProtNLM"/>
    </source>
</evidence>
<protein>
    <recommendedName>
        <fullName evidence="3">Alpha-L-glutamate ligase</fullName>
    </recommendedName>
</protein>